<protein>
    <recommendedName>
        <fullName evidence="4 9">Histone acetyltransferase type B catalytic subunit</fullName>
        <ecNumber evidence="3 9">2.3.1.48</ecNumber>
    </recommendedName>
</protein>
<dbReference type="Gene3D" id="3.40.630.30">
    <property type="match status" value="1"/>
</dbReference>
<proteinExistence type="inferred from homology"/>
<dbReference type="EMBL" id="LR899014">
    <property type="protein sequence ID" value="CAD7092009.1"/>
    <property type="molecule type" value="Genomic_DNA"/>
</dbReference>
<evidence type="ECO:0000256" key="9">
    <source>
        <dbReference type="PIRNR" id="PIRNR038084"/>
    </source>
</evidence>
<dbReference type="GO" id="GO:0031509">
    <property type="term" value="P:subtelomeric heterochromatin formation"/>
    <property type="evidence" value="ECO:0007669"/>
    <property type="project" value="InterPro"/>
</dbReference>
<evidence type="ECO:0000256" key="4">
    <source>
        <dbReference type="ARBA" id="ARBA00021268"/>
    </source>
</evidence>
<dbReference type="GO" id="GO:0005634">
    <property type="term" value="C:nucleus"/>
    <property type="evidence" value="ECO:0007669"/>
    <property type="project" value="UniProtKB-SubCell"/>
</dbReference>
<evidence type="ECO:0000256" key="1">
    <source>
        <dbReference type="ARBA" id="ARBA00004123"/>
    </source>
</evidence>
<keyword evidence="17" id="KW-1185">Reference proteome</keyword>
<dbReference type="InterPro" id="IPR037113">
    <property type="entry name" value="Hat1_N_sf"/>
</dbReference>
<evidence type="ECO:0000256" key="5">
    <source>
        <dbReference type="ARBA" id="ARBA00022679"/>
    </source>
</evidence>
<evidence type="ECO:0000256" key="10">
    <source>
        <dbReference type="PIRSR" id="PIRSR038084-1"/>
    </source>
</evidence>
<keyword evidence="7 9" id="KW-0012">Acyltransferase</keyword>
<evidence type="ECO:0000256" key="8">
    <source>
        <dbReference type="ARBA" id="ARBA00048017"/>
    </source>
</evidence>
<evidence type="ECO:0000259" key="14">
    <source>
        <dbReference type="Pfam" id="PF10394"/>
    </source>
</evidence>
<dbReference type="Proteomes" id="UP000594454">
    <property type="component" value="Chromosome 6"/>
</dbReference>
<feature type="active site" description="Proton donor/acceptor" evidence="10">
    <location>
        <position position="263"/>
    </location>
</feature>
<keyword evidence="6" id="KW-0539">Nucleus</keyword>
<dbReference type="SUPFAM" id="SSF55729">
    <property type="entry name" value="Acyl-CoA N-acyltransferases (Nat)"/>
    <property type="match status" value="1"/>
</dbReference>
<dbReference type="OrthoDB" id="10253098at2759"/>
<dbReference type="FunFam" id="1.10.10.390:FF:000001">
    <property type="entry name" value="Histone acetyltransferase type B catalytic subunit"/>
    <property type="match status" value="1"/>
</dbReference>
<dbReference type="Pfam" id="PF21183">
    <property type="entry name" value="HAT1_C"/>
    <property type="match status" value="1"/>
</dbReference>
<comment type="similarity">
    <text evidence="2 9">Belongs to the HAT1 family.</text>
</comment>
<evidence type="ECO:0000256" key="7">
    <source>
        <dbReference type="ARBA" id="ARBA00023315"/>
    </source>
</evidence>
<sequence length="405" mass="48101">MTLTSNLQNLVVDAVDVVEFKLIRKREDVDCEDIAFPPAMAHQIFGENENIFGYKDLQVRLMYTAGPLDIYVGIKYQQRIDDYLSDGLKADDVVGIIASKLPDGCYYTNIDEFLKTLAKSETFKPFGEKRCEYKLQDSFGVDRHFEIYQCDMIDNKFSKFFERLQTFVLWFVDAASYIDIDDPQWTFFICYEKYKELDGNYHYATVGYTTVYKYYAYPENMRPRISQMMILPPFQKLGIGAKFIETIYQYFIGDSKVIDITVEDPSDEFQRIRNYVDAKLCKDLPAFSPTVIKNGFTKDMVKEAREKYKINPRQCRKVYEILRLMHTNIHNEKEYRELRLDIKKRLNLVYFKQLRDIEKMTKVGVDTQWMTATLPSKEERLEQLHKEYKELESYYEKIIKRLKNP</sequence>
<gene>
    <name evidence="16" type="ORF">HERILL_LOCUS14401</name>
</gene>
<keyword evidence="13" id="KW-0175">Coiled coil</keyword>
<reference evidence="16 17" key="1">
    <citation type="submission" date="2020-11" db="EMBL/GenBank/DDBJ databases">
        <authorList>
            <person name="Wallbank WR R."/>
            <person name="Pardo Diaz C."/>
            <person name="Kozak K."/>
            <person name="Martin S."/>
            <person name="Jiggins C."/>
            <person name="Moest M."/>
            <person name="Warren A I."/>
            <person name="Generalovic N T."/>
            <person name="Byers J.R.P. K."/>
            <person name="Montejo-Kovacevich G."/>
            <person name="Yen C E."/>
        </authorList>
    </citation>
    <scope>NUCLEOTIDE SEQUENCE [LARGE SCALE GENOMIC DNA]</scope>
</reference>
<comment type="subcellular location">
    <subcellularLocation>
        <location evidence="1">Nucleus</location>
    </subcellularLocation>
</comment>
<evidence type="ECO:0000256" key="11">
    <source>
        <dbReference type="PIRSR" id="PIRSR038084-2"/>
    </source>
</evidence>
<feature type="region of interest" description="Interaction with histone H4 N-terminus" evidence="11">
    <location>
        <begin position="47"/>
        <end position="49"/>
    </location>
</feature>
<dbReference type="EC" id="2.3.1.48" evidence="3 9"/>
<dbReference type="InterPro" id="IPR017380">
    <property type="entry name" value="Hist_AcTrfase_B-typ_cat-su"/>
</dbReference>
<dbReference type="Pfam" id="PF10394">
    <property type="entry name" value="Hat1_N"/>
    <property type="match status" value="1"/>
</dbReference>
<evidence type="ECO:0000256" key="2">
    <source>
        <dbReference type="ARBA" id="ARBA00010543"/>
    </source>
</evidence>
<feature type="domain" description="Histone acetyltransferase type B catalytic subunit C-terminal" evidence="15">
    <location>
        <begin position="273"/>
        <end position="324"/>
    </location>
</feature>
<organism evidence="16 17">
    <name type="scientific">Hermetia illucens</name>
    <name type="common">Black soldier fly</name>
    <dbReference type="NCBI Taxonomy" id="343691"/>
    <lineage>
        <taxon>Eukaryota</taxon>
        <taxon>Metazoa</taxon>
        <taxon>Ecdysozoa</taxon>
        <taxon>Arthropoda</taxon>
        <taxon>Hexapoda</taxon>
        <taxon>Insecta</taxon>
        <taxon>Pterygota</taxon>
        <taxon>Neoptera</taxon>
        <taxon>Endopterygota</taxon>
        <taxon>Diptera</taxon>
        <taxon>Brachycera</taxon>
        <taxon>Stratiomyomorpha</taxon>
        <taxon>Stratiomyidae</taxon>
        <taxon>Hermetiinae</taxon>
        <taxon>Hermetia</taxon>
    </lineage>
</organism>
<keyword evidence="5 9" id="KW-0808">Transferase</keyword>
<feature type="region of interest" description="Interaction with histone H4 N-terminus" evidence="11">
    <location>
        <begin position="212"/>
        <end position="214"/>
    </location>
</feature>
<dbReference type="Gene3D" id="1.10.10.390">
    <property type="match status" value="1"/>
</dbReference>
<dbReference type="GO" id="GO:0004402">
    <property type="term" value="F:histone acetyltransferase activity"/>
    <property type="evidence" value="ECO:0007669"/>
    <property type="project" value="UniProtKB-UniRule"/>
</dbReference>
<dbReference type="InterPro" id="IPR019467">
    <property type="entry name" value="Hat1_N"/>
</dbReference>
<dbReference type="Gene3D" id="3.90.360.10">
    <property type="entry name" value="Histone acetyl transferase 1 (HAT1), N-terminal domain"/>
    <property type="match status" value="1"/>
</dbReference>
<dbReference type="InParanoid" id="A0A7R8V3W8"/>
<dbReference type="InterPro" id="IPR013523">
    <property type="entry name" value="Hist_AcTrfase_HAT1_C"/>
</dbReference>
<dbReference type="PANTHER" id="PTHR12046">
    <property type="entry name" value="HISTONE ACETYLTRANSFERASE TYPE B CATALYTIC SUBUNIT"/>
    <property type="match status" value="1"/>
</dbReference>
<evidence type="ECO:0000259" key="15">
    <source>
        <dbReference type="Pfam" id="PF21183"/>
    </source>
</evidence>
<dbReference type="GO" id="GO:0000781">
    <property type="term" value="C:chromosome, telomeric region"/>
    <property type="evidence" value="ECO:0007669"/>
    <property type="project" value="GOC"/>
</dbReference>
<comment type="catalytic activity">
    <reaction evidence="8 9">
        <text>L-lysyl-[protein] + acetyl-CoA = N(6)-acetyl-L-lysyl-[protein] + CoA + H(+)</text>
        <dbReference type="Rhea" id="RHEA:45948"/>
        <dbReference type="Rhea" id="RHEA-COMP:9752"/>
        <dbReference type="Rhea" id="RHEA-COMP:10731"/>
        <dbReference type="ChEBI" id="CHEBI:15378"/>
        <dbReference type="ChEBI" id="CHEBI:29969"/>
        <dbReference type="ChEBI" id="CHEBI:57287"/>
        <dbReference type="ChEBI" id="CHEBI:57288"/>
        <dbReference type="ChEBI" id="CHEBI:61930"/>
        <dbReference type="EC" id="2.3.1.48"/>
    </reaction>
</comment>
<evidence type="ECO:0000256" key="6">
    <source>
        <dbReference type="ARBA" id="ARBA00023242"/>
    </source>
</evidence>
<name>A0A7R8V3W8_HERIL</name>
<dbReference type="OMA" id="WTCDAND"/>
<dbReference type="PIRSF" id="PIRSF038084">
    <property type="entry name" value="HAT-B_cat"/>
    <property type="match status" value="1"/>
</dbReference>
<dbReference type="InterPro" id="IPR016181">
    <property type="entry name" value="Acyl_CoA_acyltransferase"/>
</dbReference>
<feature type="domain" description="Histone acetyl transferase HAT1 N-terminal" evidence="14">
    <location>
        <begin position="11"/>
        <end position="173"/>
    </location>
</feature>
<evidence type="ECO:0000256" key="13">
    <source>
        <dbReference type="SAM" id="Coils"/>
    </source>
</evidence>
<dbReference type="AlphaFoldDB" id="A0A7R8V3W8"/>
<feature type="coiled-coil region" evidence="13">
    <location>
        <begin position="374"/>
        <end position="401"/>
    </location>
</feature>
<evidence type="ECO:0000313" key="16">
    <source>
        <dbReference type="EMBL" id="CAD7092009.1"/>
    </source>
</evidence>
<evidence type="ECO:0000256" key="12">
    <source>
        <dbReference type="PIRSR" id="PIRSR038084-3"/>
    </source>
</evidence>
<dbReference type="FunCoup" id="A0A7R8V3W8">
    <property type="interactions" value="2160"/>
</dbReference>
<feature type="site" description="Interaction with histone H4 N-terminus" evidence="12">
    <location>
        <position position="185"/>
    </location>
</feature>
<accession>A0A7R8V3W8</accession>
<dbReference type="GO" id="GO:0042393">
    <property type="term" value="F:histone binding"/>
    <property type="evidence" value="ECO:0007669"/>
    <property type="project" value="InterPro"/>
</dbReference>
<dbReference type="InterPro" id="IPR048776">
    <property type="entry name" value="HAT1_C"/>
</dbReference>
<evidence type="ECO:0000313" key="17">
    <source>
        <dbReference type="Proteomes" id="UP000594454"/>
    </source>
</evidence>
<evidence type="ECO:0000256" key="3">
    <source>
        <dbReference type="ARBA" id="ARBA00013184"/>
    </source>
</evidence>